<dbReference type="EMBL" id="JACHHW010000003">
    <property type="protein sequence ID" value="MBB5186955.1"/>
    <property type="molecule type" value="Genomic_DNA"/>
</dbReference>
<dbReference type="AlphaFoldDB" id="A0A840R1M2"/>
<proteinExistence type="predicted"/>
<comment type="caution">
    <text evidence="3">The sequence shown here is derived from an EMBL/GenBank/DDBJ whole genome shotgun (WGS) entry which is preliminary data.</text>
</comment>
<name>A0A840R1M2_9GAMM</name>
<protein>
    <submittedName>
        <fullName evidence="3">Diadenosine tetraphosphate (Ap4A) HIT family hydrolase</fullName>
    </submittedName>
</protein>
<dbReference type="Gene3D" id="3.30.428.10">
    <property type="entry name" value="HIT-like"/>
    <property type="match status" value="1"/>
</dbReference>
<dbReference type="PIRSF" id="PIRSF000714">
    <property type="entry name" value="HIT"/>
    <property type="match status" value="1"/>
</dbReference>
<keyword evidence="3" id="KW-0378">Hydrolase</keyword>
<dbReference type="Proteomes" id="UP000536640">
    <property type="component" value="Unassembled WGS sequence"/>
</dbReference>
<dbReference type="Pfam" id="PF01230">
    <property type="entry name" value="HIT"/>
    <property type="match status" value="1"/>
</dbReference>
<evidence type="ECO:0000313" key="4">
    <source>
        <dbReference type="Proteomes" id="UP000536640"/>
    </source>
</evidence>
<evidence type="ECO:0000313" key="3">
    <source>
        <dbReference type="EMBL" id="MBB5186955.1"/>
    </source>
</evidence>
<reference evidence="3 4" key="1">
    <citation type="submission" date="2020-08" db="EMBL/GenBank/DDBJ databases">
        <title>Genomic Encyclopedia of Type Strains, Phase IV (KMG-IV): sequencing the most valuable type-strain genomes for metagenomic binning, comparative biology and taxonomic classification.</title>
        <authorList>
            <person name="Goeker M."/>
        </authorList>
    </citation>
    <scope>NUCLEOTIDE SEQUENCE [LARGE SCALE GENOMIC DNA]</scope>
    <source>
        <strain evidence="3 4">DSM 25701</strain>
    </source>
</reference>
<evidence type="ECO:0000256" key="1">
    <source>
        <dbReference type="PROSITE-ProRule" id="PRU00464"/>
    </source>
</evidence>
<sequence>MFELHEALARDCAFVGDLALCRLLLMNDKQYPWLILVPRRPEMREICDLSNDDQLQYLQESNLCSAILRSEFGAEKLNIAALGNMVPQLHVHHIARFSSDPAWPKPVWGQLPAKAYSEEELQGVVAQLRQVIQSRSALDF</sequence>
<evidence type="ECO:0000259" key="2">
    <source>
        <dbReference type="PROSITE" id="PS51084"/>
    </source>
</evidence>
<keyword evidence="4" id="KW-1185">Reference proteome</keyword>
<comment type="caution">
    <text evidence="1">Lacks conserved residue(s) required for the propagation of feature annotation.</text>
</comment>
<dbReference type="InterPro" id="IPR036265">
    <property type="entry name" value="HIT-like_sf"/>
</dbReference>
<accession>A0A840R1M2</accession>
<dbReference type="SUPFAM" id="SSF54197">
    <property type="entry name" value="HIT-like"/>
    <property type="match status" value="1"/>
</dbReference>
<dbReference type="GO" id="GO:0016787">
    <property type="term" value="F:hydrolase activity"/>
    <property type="evidence" value="ECO:0007669"/>
    <property type="project" value="UniProtKB-KW"/>
</dbReference>
<dbReference type="InterPro" id="IPR011146">
    <property type="entry name" value="HIT-like"/>
</dbReference>
<gene>
    <name evidence="3" type="ORF">HNQ57_001218</name>
</gene>
<dbReference type="PROSITE" id="PS51084">
    <property type="entry name" value="HIT_2"/>
    <property type="match status" value="1"/>
</dbReference>
<feature type="domain" description="HIT" evidence="2">
    <location>
        <begin position="34"/>
        <end position="103"/>
    </location>
</feature>
<organism evidence="3 4">
    <name type="scientific">Zhongshania antarctica</name>
    <dbReference type="NCBI Taxonomy" id="641702"/>
    <lineage>
        <taxon>Bacteria</taxon>
        <taxon>Pseudomonadati</taxon>
        <taxon>Pseudomonadota</taxon>
        <taxon>Gammaproteobacteria</taxon>
        <taxon>Cellvibrionales</taxon>
        <taxon>Spongiibacteraceae</taxon>
        <taxon>Zhongshania</taxon>
    </lineage>
</organism>
<dbReference type="InterPro" id="IPR026026">
    <property type="entry name" value="HIT_Hint"/>
</dbReference>
<dbReference type="RefSeq" id="WP_184461704.1">
    <property type="nucleotide sequence ID" value="NZ_JACHHW010000003.1"/>
</dbReference>